<evidence type="ECO:0000313" key="2">
    <source>
        <dbReference type="EMBL" id="GEN35784.1"/>
    </source>
</evidence>
<proteinExistence type="predicted"/>
<gene>
    <name evidence="2" type="ORF">ADA01nite_32440</name>
</gene>
<feature type="transmembrane region" description="Helical" evidence="1">
    <location>
        <begin position="14"/>
        <end position="34"/>
    </location>
</feature>
<keyword evidence="1" id="KW-0812">Transmembrane</keyword>
<dbReference type="Proteomes" id="UP000321157">
    <property type="component" value="Unassembled WGS sequence"/>
</dbReference>
<evidence type="ECO:0000313" key="3">
    <source>
        <dbReference type="Proteomes" id="UP000321157"/>
    </source>
</evidence>
<keyword evidence="1" id="KW-0472">Membrane</keyword>
<keyword evidence="3" id="KW-1185">Reference proteome</keyword>
<reference evidence="2 3" key="1">
    <citation type="submission" date="2019-07" db="EMBL/GenBank/DDBJ databases">
        <title>Whole genome shotgun sequence of Aneurinibacillus danicus NBRC 102444.</title>
        <authorList>
            <person name="Hosoyama A."/>
            <person name="Uohara A."/>
            <person name="Ohji S."/>
            <person name="Ichikawa N."/>
        </authorList>
    </citation>
    <scope>NUCLEOTIDE SEQUENCE [LARGE SCALE GENOMIC DNA]</scope>
    <source>
        <strain evidence="2 3">NBRC 102444</strain>
    </source>
</reference>
<organism evidence="2 3">
    <name type="scientific">Aneurinibacillus danicus</name>
    <dbReference type="NCBI Taxonomy" id="267746"/>
    <lineage>
        <taxon>Bacteria</taxon>
        <taxon>Bacillati</taxon>
        <taxon>Bacillota</taxon>
        <taxon>Bacilli</taxon>
        <taxon>Bacillales</taxon>
        <taxon>Paenibacillaceae</taxon>
        <taxon>Aneurinibacillus group</taxon>
        <taxon>Aneurinibacillus</taxon>
    </lineage>
</organism>
<comment type="caution">
    <text evidence="2">The sequence shown here is derived from an EMBL/GenBank/DDBJ whole genome shotgun (WGS) entry which is preliminary data.</text>
</comment>
<accession>A0A511VA44</accession>
<sequence length="62" mass="7180">MTLLMYSLHLPYPVLYYIVLVKILICNEAIAYILNSAVLKMLNVVLPFACLLTRQDFVYMPL</sequence>
<keyword evidence="1" id="KW-1133">Transmembrane helix</keyword>
<evidence type="ECO:0000256" key="1">
    <source>
        <dbReference type="SAM" id="Phobius"/>
    </source>
</evidence>
<protein>
    <submittedName>
        <fullName evidence="2">Uncharacterized protein</fullName>
    </submittedName>
</protein>
<name>A0A511VA44_9BACL</name>
<dbReference type="AlphaFoldDB" id="A0A511VA44"/>
<dbReference type="EMBL" id="BJXX01000151">
    <property type="protein sequence ID" value="GEN35784.1"/>
    <property type="molecule type" value="Genomic_DNA"/>
</dbReference>